<gene>
    <name evidence="1" type="ORF">DWZ31_11435</name>
</gene>
<organism evidence="1 2">
    <name type="scientific">Roseburia intestinalis</name>
    <dbReference type="NCBI Taxonomy" id="166486"/>
    <lineage>
        <taxon>Bacteria</taxon>
        <taxon>Bacillati</taxon>
        <taxon>Bacillota</taxon>
        <taxon>Clostridia</taxon>
        <taxon>Lachnospirales</taxon>
        <taxon>Lachnospiraceae</taxon>
        <taxon>Roseburia</taxon>
    </lineage>
</organism>
<name>A0A3R6LRW1_9FIRM</name>
<evidence type="ECO:0000313" key="1">
    <source>
        <dbReference type="EMBL" id="RHN07184.1"/>
    </source>
</evidence>
<comment type="caution">
    <text evidence="1">The sequence shown here is derived from an EMBL/GenBank/DDBJ whole genome shotgun (WGS) entry which is preliminary data.</text>
</comment>
<proteinExistence type="predicted"/>
<sequence>MFDAPQIFMQIPDIKQLYEINDGQERDLDTAVEELENNLFFETMGEENVKKWEALLQIMVPDSDTLDDRRLRVKAKTLEKMPYTYRTLVRRLETLCPDGYKIETFDEENGPYMNIKVALKSKRMIDAVQELLEECLPLNVSINVMIMYNTYEVLEGFAYEELEKFTYEQLREEVLV</sequence>
<protein>
    <submittedName>
        <fullName evidence="1">DUF2313 domain-containing protein</fullName>
    </submittedName>
</protein>
<dbReference type="AlphaFoldDB" id="A0A3R6LRW1"/>
<accession>A0A3R6LRW1</accession>
<dbReference type="Proteomes" id="UP000283586">
    <property type="component" value="Unassembled WGS sequence"/>
</dbReference>
<reference evidence="1 2" key="1">
    <citation type="submission" date="2018-08" db="EMBL/GenBank/DDBJ databases">
        <title>A genome reference for cultivated species of the human gut microbiota.</title>
        <authorList>
            <person name="Zou Y."/>
            <person name="Xue W."/>
            <person name="Luo G."/>
        </authorList>
    </citation>
    <scope>NUCLEOTIDE SEQUENCE [LARGE SCALE GENOMIC DNA]</scope>
    <source>
        <strain evidence="1 2">AF31-21AC</strain>
    </source>
</reference>
<dbReference type="Pfam" id="PF10076">
    <property type="entry name" value="Phage_Mu_Gp48"/>
    <property type="match status" value="1"/>
</dbReference>
<dbReference type="EMBL" id="QRQN01000013">
    <property type="protein sequence ID" value="RHN07184.1"/>
    <property type="molecule type" value="Genomic_DNA"/>
</dbReference>
<dbReference type="RefSeq" id="WP_118412427.1">
    <property type="nucleotide sequence ID" value="NZ_QRPI01000004.1"/>
</dbReference>
<evidence type="ECO:0000313" key="2">
    <source>
        <dbReference type="Proteomes" id="UP000283586"/>
    </source>
</evidence>
<dbReference type="InterPro" id="IPR018755">
    <property type="entry name" value="Phage_Mu_Gp48"/>
</dbReference>